<sequence>MQIEALNRRAQQKYGTFVSAMDMVAEALEELDKFIDRIDDDKAEDGMWSVATQDELKSYRRKASDELGRLRAKAKKYEAELVSRDWRV</sequence>
<dbReference type="HOGENOM" id="CLU_189219_0_0_11"/>
<accession>C7MYG2</accession>
<evidence type="ECO:0000256" key="1">
    <source>
        <dbReference type="SAM" id="Coils"/>
    </source>
</evidence>
<dbReference type="RefSeq" id="WP_015786694.1">
    <property type="nucleotide sequence ID" value="NC_013159.1"/>
</dbReference>
<dbReference type="eggNOG" id="ENOG5031TWF">
    <property type="taxonomic scope" value="Bacteria"/>
</dbReference>
<name>C7MYG2_SACVD</name>
<dbReference type="EMBL" id="CP001683">
    <property type="protein sequence ID" value="ACU97381.1"/>
    <property type="molecule type" value="Genomic_DNA"/>
</dbReference>
<keyword evidence="3" id="KW-1185">Reference proteome</keyword>
<gene>
    <name evidence="2" type="ordered locus">Svir_23820</name>
</gene>
<keyword evidence="1" id="KW-0175">Coiled coil</keyword>
<dbReference type="Proteomes" id="UP000000841">
    <property type="component" value="Chromosome"/>
</dbReference>
<evidence type="ECO:0000313" key="3">
    <source>
        <dbReference type="Proteomes" id="UP000000841"/>
    </source>
</evidence>
<evidence type="ECO:0000313" key="2">
    <source>
        <dbReference type="EMBL" id="ACU97381.1"/>
    </source>
</evidence>
<dbReference type="KEGG" id="svi:Svir_23820"/>
<protein>
    <submittedName>
        <fullName evidence="2">Uncharacterized protein</fullName>
    </submittedName>
</protein>
<feature type="coiled-coil region" evidence="1">
    <location>
        <begin position="24"/>
        <end position="80"/>
    </location>
</feature>
<dbReference type="STRING" id="471857.Svir_23820"/>
<reference evidence="2 3" key="1">
    <citation type="journal article" date="2009" name="Stand. Genomic Sci.">
        <title>Complete genome sequence of Saccharomonospora viridis type strain (P101).</title>
        <authorList>
            <person name="Pati A."/>
            <person name="Sikorski J."/>
            <person name="Nolan M."/>
            <person name="Lapidus A."/>
            <person name="Copeland A."/>
            <person name="Glavina Del Rio T."/>
            <person name="Lucas S."/>
            <person name="Chen F."/>
            <person name="Tice H."/>
            <person name="Pitluck S."/>
            <person name="Cheng J.F."/>
            <person name="Chertkov O."/>
            <person name="Brettin T."/>
            <person name="Han C."/>
            <person name="Detter J.C."/>
            <person name="Kuske C."/>
            <person name="Bruce D."/>
            <person name="Goodwin L."/>
            <person name="Chain P."/>
            <person name="D'haeseleer P."/>
            <person name="Chen A."/>
            <person name="Palaniappan K."/>
            <person name="Ivanova N."/>
            <person name="Mavromatis K."/>
            <person name="Mikhailova N."/>
            <person name="Rohde M."/>
            <person name="Tindall B.J."/>
            <person name="Goker M."/>
            <person name="Bristow J."/>
            <person name="Eisen J.A."/>
            <person name="Markowitz V."/>
            <person name="Hugenholtz P."/>
            <person name="Kyrpides N.C."/>
            <person name="Klenk H.P."/>
        </authorList>
    </citation>
    <scope>NUCLEOTIDE SEQUENCE [LARGE SCALE GENOMIC DNA]</scope>
    <source>
        <strain evidence="3">ATCC 15386 / DSM 43017 / JCM 3036 / NBRC 12207 / P101</strain>
    </source>
</reference>
<organism evidence="2 3">
    <name type="scientific">Saccharomonospora viridis (strain ATCC 15386 / DSM 43017 / JCM 3036 / CCUG 5913 / NBRC 12207 / NCIMB 9602 / P101)</name>
    <name type="common">Thermoactinomyces viridis</name>
    <dbReference type="NCBI Taxonomy" id="471857"/>
    <lineage>
        <taxon>Bacteria</taxon>
        <taxon>Bacillati</taxon>
        <taxon>Actinomycetota</taxon>
        <taxon>Actinomycetes</taxon>
        <taxon>Pseudonocardiales</taxon>
        <taxon>Pseudonocardiaceae</taxon>
        <taxon>Saccharomonospora</taxon>
    </lineage>
</organism>
<proteinExistence type="predicted"/>
<dbReference type="AlphaFoldDB" id="C7MYG2"/>